<proteinExistence type="predicted"/>
<dbReference type="SMART" id="SM00181">
    <property type="entry name" value="EGF"/>
    <property type="match status" value="3"/>
</dbReference>
<dbReference type="InterPro" id="IPR013783">
    <property type="entry name" value="Ig-like_fold"/>
</dbReference>
<dbReference type="SUPFAM" id="SSF57196">
    <property type="entry name" value="EGF/Laminin"/>
    <property type="match status" value="2"/>
</dbReference>
<dbReference type="InterPro" id="IPR050969">
    <property type="entry name" value="Dev_Signal_Modulators"/>
</dbReference>
<evidence type="ECO:0000313" key="6">
    <source>
        <dbReference type="EMBL" id="PIK57628.1"/>
    </source>
</evidence>
<evidence type="ECO:0000259" key="5">
    <source>
        <dbReference type="PROSITE" id="PS50835"/>
    </source>
</evidence>
<dbReference type="AlphaFoldDB" id="A0A2G8LBI2"/>
<evidence type="ECO:0000256" key="3">
    <source>
        <dbReference type="PROSITE-ProRule" id="PRU00076"/>
    </source>
</evidence>
<dbReference type="PROSITE" id="PS00022">
    <property type="entry name" value="EGF_1"/>
    <property type="match status" value="3"/>
</dbReference>
<protein>
    <submittedName>
        <fullName evidence="6">Putative neurogenic locus notch-like protein 2</fullName>
    </submittedName>
</protein>
<dbReference type="InterPro" id="IPR007110">
    <property type="entry name" value="Ig-like_dom"/>
</dbReference>
<keyword evidence="7" id="KW-1185">Reference proteome</keyword>
<comment type="caution">
    <text evidence="3">Lacks conserved residue(s) required for the propagation of feature annotation.</text>
</comment>
<keyword evidence="1" id="KW-0732">Signal</keyword>
<dbReference type="GO" id="GO:0005102">
    <property type="term" value="F:signaling receptor binding"/>
    <property type="evidence" value="ECO:0007669"/>
    <property type="project" value="TreeGrafter"/>
</dbReference>
<dbReference type="SMART" id="SM00409">
    <property type="entry name" value="IG"/>
    <property type="match status" value="3"/>
</dbReference>
<dbReference type="SUPFAM" id="SSF48726">
    <property type="entry name" value="Immunoglobulin"/>
    <property type="match status" value="3"/>
</dbReference>
<evidence type="ECO:0000256" key="1">
    <source>
        <dbReference type="ARBA" id="ARBA00022729"/>
    </source>
</evidence>
<sequence>MFLAIVTMCDCYLAEDILSFEPLDEPIRNSNYSVICSAHPDSPYFPMWADSTGLPILPMGDERYFVFNEDRLSFVPSTGESNHVFTDFTSENEAVLTILDLDIADSGSFFCVAGPHNKSLDVEDIKDPECVPPCENGGTCIVGVCNCPAEYIGKSCQELELFVDIYRVGEKEFYDIGDRVALRCSASRPNRYGPPVWFDHYGQKIETGVGIETIGTRVLTPETTELIIFNVQKSHSGDYTCIVGHADDITNILVEGDETECVYPCQNDGLCMKSVCVCPYEWRGPDCSMPGNYSQHYTIIKSPLETELVITAIDQTTATDCTPSCLHGGTCSLGSCYCAIGFSGEYCQTQEEGYITIIEPEGQVPTLGSSVTFICEVPEDNPYGDLVWIGPDGAIVPDMAGVGMGRAVSNMITAFINQLTIFGLDSDISGQYICVTGSLLDSIH</sequence>
<keyword evidence="3" id="KW-0245">EGF-like domain</keyword>
<dbReference type="OrthoDB" id="6262482at2759"/>
<gene>
    <name evidence="6" type="ORF">BSL78_05454</name>
</gene>
<evidence type="ECO:0000256" key="2">
    <source>
        <dbReference type="ARBA" id="ARBA00023157"/>
    </source>
</evidence>
<dbReference type="PANTHER" id="PTHR14949:SF56">
    <property type="entry name" value="EGF-LIKE-DOMAIN, MULTIPLE 7"/>
    <property type="match status" value="1"/>
</dbReference>
<dbReference type="GO" id="GO:0005576">
    <property type="term" value="C:extracellular region"/>
    <property type="evidence" value="ECO:0007669"/>
    <property type="project" value="TreeGrafter"/>
</dbReference>
<accession>A0A2G8LBI2</accession>
<dbReference type="Gene3D" id="2.60.40.10">
    <property type="entry name" value="Immunoglobulins"/>
    <property type="match status" value="1"/>
</dbReference>
<dbReference type="PROSITE" id="PS50026">
    <property type="entry name" value="EGF_3"/>
    <property type="match status" value="1"/>
</dbReference>
<dbReference type="PROSITE" id="PS01186">
    <property type="entry name" value="EGF_2"/>
    <property type="match status" value="1"/>
</dbReference>
<reference evidence="6 7" key="1">
    <citation type="journal article" date="2017" name="PLoS Biol.">
        <title>The sea cucumber genome provides insights into morphological evolution and visceral regeneration.</title>
        <authorList>
            <person name="Zhang X."/>
            <person name="Sun L."/>
            <person name="Yuan J."/>
            <person name="Sun Y."/>
            <person name="Gao Y."/>
            <person name="Zhang L."/>
            <person name="Li S."/>
            <person name="Dai H."/>
            <person name="Hamel J.F."/>
            <person name="Liu C."/>
            <person name="Yu Y."/>
            <person name="Liu S."/>
            <person name="Lin W."/>
            <person name="Guo K."/>
            <person name="Jin S."/>
            <person name="Xu P."/>
            <person name="Storey K.B."/>
            <person name="Huan P."/>
            <person name="Zhang T."/>
            <person name="Zhou Y."/>
            <person name="Zhang J."/>
            <person name="Lin C."/>
            <person name="Li X."/>
            <person name="Xing L."/>
            <person name="Huo D."/>
            <person name="Sun M."/>
            <person name="Wang L."/>
            <person name="Mercier A."/>
            <person name="Li F."/>
            <person name="Yang H."/>
            <person name="Xiang J."/>
        </authorList>
    </citation>
    <scope>NUCLEOTIDE SEQUENCE [LARGE SCALE GENOMIC DNA]</scope>
    <source>
        <strain evidence="6">Shaxun</strain>
        <tissue evidence="6">Muscle</tissue>
    </source>
</reference>
<dbReference type="Pfam" id="PF00047">
    <property type="entry name" value="ig"/>
    <property type="match status" value="1"/>
</dbReference>
<dbReference type="PROSITE" id="PS50835">
    <property type="entry name" value="IG_LIKE"/>
    <property type="match status" value="1"/>
</dbReference>
<keyword evidence="2 3" id="KW-1015">Disulfide bond</keyword>
<feature type="domain" description="EGF-like" evidence="4">
    <location>
        <begin position="126"/>
        <end position="157"/>
    </location>
</feature>
<feature type="disulfide bond" evidence="3">
    <location>
        <begin position="130"/>
        <end position="140"/>
    </location>
</feature>
<dbReference type="InterPro" id="IPR003599">
    <property type="entry name" value="Ig_sub"/>
</dbReference>
<organism evidence="6 7">
    <name type="scientific">Stichopus japonicus</name>
    <name type="common">Sea cucumber</name>
    <dbReference type="NCBI Taxonomy" id="307972"/>
    <lineage>
        <taxon>Eukaryota</taxon>
        <taxon>Metazoa</taxon>
        <taxon>Echinodermata</taxon>
        <taxon>Eleutherozoa</taxon>
        <taxon>Echinozoa</taxon>
        <taxon>Holothuroidea</taxon>
        <taxon>Aspidochirotacea</taxon>
        <taxon>Aspidochirotida</taxon>
        <taxon>Stichopodidae</taxon>
        <taxon>Apostichopus</taxon>
    </lineage>
</organism>
<dbReference type="Proteomes" id="UP000230750">
    <property type="component" value="Unassembled WGS sequence"/>
</dbReference>
<feature type="domain" description="Ig-like" evidence="5">
    <location>
        <begin position="177"/>
        <end position="245"/>
    </location>
</feature>
<feature type="disulfide bond" evidence="3">
    <location>
        <begin position="147"/>
        <end position="156"/>
    </location>
</feature>
<dbReference type="PANTHER" id="PTHR14949">
    <property type="entry name" value="EGF-LIKE-DOMAIN, MULTIPLE 7, 8"/>
    <property type="match status" value="1"/>
</dbReference>
<dbReference type="InterPro" id="IPR013151">
    <property type="entry name" value="Immunoglobulin_dom"/>
</dbReference>
<dbReference type="GO" id="GO:0009986">
    <property type="term" value="C:cell surface"/>
    <property type="evidence" value="ECO:0007669"/>
    <property type="project" value="TreeGrafter"/>
</dbReference>
<dbReference type="EMBL" id="MRZV01000137">
    <property type="protein sequence ID" value="PIK57628.1"/>
    <property type="molecule type" value="Genomic_DNA"/>
</dbReference>
<dbReference type="InterPro" id="IPR036179">
    <property type="entry name" value="Ig-like_dom_sf"/>
</dbReference>
<name>A0A2G8LBI2_STIJA</name>
<evidence type="ECO:0000259" key="4">
    <source>
        <dbReference type="PROSITE" id="PS50026"/>
    </source>
</evidence>
<dbReference type="Gene3D" id="2.10.25.10">
    <property type="entry name" value="Laminin"/>
    <property type="match status" value="2"/>
</dbReference>
<dbReference type="InterPro" id="IPR000742">
    <property type="entry name" value="EGF"/>
</dbReference>
<evidence type="ECO:0000313" key="7">
    <source>
        <dbReference type="Proteomes" id="UP000230750"/>
    </source>
</evidence>
<comment type="caution">
    <text evidence="6">The sequence shown here is derived from an EMBL/GenBank/DDBJ whole genome shotgun (WGS) entry which is preliminary data.</text>
</comment>
<dbReference type="CDD" id="cd00054">
    <property type="entry name" value="EGF_CA"/>
    <property type="match status" value="1"/>
</dbReference>